<proteinExistence type="inferred from homology"/>
<dbReference type="AlphaFoldDB" id="A0A8B7ZTE5"/>
<dbReference type="Gene3D" id="3.10.580.10">
    <property type="entry name" value="CBS-domain"/>
    <property type="match status" value="1"/>
</dbReference>
<dbReference type="PROSITE" id="PS50042">
    <property type="entry name" value="CNMP_BINDING_3"/>
    <property type="match status" value="1"/>
</dbReference>
<dbReference type="Pfam" id="PF25562">
    <property type="entry name" value="CNBH_CNNM2_C"/>
    <property type="match status" value="1"/>
</dbReference>
<evidence type="ECO:0000259" key="15">
    <source>
        <dbReference type="PROSITE" id="PS50042"/>
    </source>
</evidence>
<evidence type="ECO:0000256" key="10">
    <source>
        <dbReference type="ARBA" id="ARBA00023136"/>
    </source>
</evidence>
<dbReference type="CDD" id="cd04590">
    <property type="entry name" value="CBS_pair_CorC_HlyC_assoc"/>
    <property type="match status" value="1"/>
</dbReference>
<keyword evidence="4" id="KW-1003">Cell membrane</keyword>
<evidence type="ECO:0000256" key="3">
    <source>
        <dbReference type="ARBA" id="ARBA00022448"/>
    </source>
</evidence>
<dbReference type="GO" id="GO:0022857">
    <property type="term" value="F:transmembrane transporter activity"/>
    <property type="evidence" value="ECO:0007669"/>
    <property type="project" value="TreeGrafter"/>
</dbReference>
<keyword evidence="7 12" id="KW-1133">Transmembrane helix</keyword>
<dbReference type="GO" id="GO:0010960">
    <property type="term" value="P:magnesium ion homeostasis"/>
    <property type="evidence" value="ECO:0007669"/>
    <property type="project" value="InterPro"/>
</dbReference>
<evidence type="ECO:0000256" key="6">
    <source>
        <dbReference type="ARBA" id="ARBA00022737"/>
    </source>
</evidence>
<evidence type="ECO:0000313" key="18">
    <source>
        <dbReference type="Proteomes" id="UP000694845"/>
    </source>
</evidence>
<dbReference type="GO" id="GO:0005886">
    <property type="term" value="C:plasma membrane"/>
    <property type="evidence" value="ECO:0007669"/>
    <property type="project" value="UniProtKB-SubCell"/>
</dbReference>
<evidence type="ECO:0000256" key="2">
    <source>
        <dbReference type="ARBA" id="ARBA00010484"/>
    </source>
</evidence>
<feature type="domain" description="CBS" evidence="16">
    <location>
        <begin position="466"/>
        <end position="532"/>
    </location>
</feature>
<keyword evidence="8" id="KW-0406">Ion transport</keyword>
<organism evidence="18 19">
    <name type="scientific">Acanthaster planci</name>
    <name type="common">Crown-of-thorns starfish</name>
    <dbReference type="NCBI Taxonomy" id="133434"/>
    <lineage>
        <taxon>Eukaryota</taxon>
        <taxon>Metazoa</taxon>
        <taxon>Echinodermata</taxon>
        <taxon>Eleutherozoa</taxon>
        <taxon>Asterozoa</taxon>
        <taxon>Asteroidea</taxon>
        <taxon>Valvatacea</taxon>
        <taxon>Valvatida</taxon>
        <taxon>Acanthasteridae</taxon>
        <taxon>Acanthaster</taxon>
    </lineage>
</organism>
<dbReference type="OrthoDB" id="5353557at2759"/>
<dbReference type="PROSITE" id="PS51846">
    <property type="entry name" value="CNNM"/>
    <property type="match status" value="1"/>
</dbReference>
<feature type="domain" description="CNNM transmembrane" evidence="17">
    <location>
        <begin position="200"/>
        <end position="379"/>
    </location>
</feature>
<evidence type="ECO:0000313" key="19">
    <source>
        <dbReference type="RefSeq" id="XP_022106751.1"/>
    </source>
</evidence>
<dbReference type="InterPro" id="IPR046342">
    <property type="entry name" value="CBS_dom_sf"/>
</dbReference>
<dbReference type="KEGG" id="aplc:110987902"/>
<keyword evidence="9 11" id="KW-0129">CBS domain</keyword>
<dbReference type="FunFam" id="3.10.580.10:FF:000001">
    <property type="entry name" value="Putative metal transporter CNNM3 isoform 2"/>
    <property type="match status" value="1"/>
</dbReference>
<evidence type="ECO:0000256" key="4">
    <source>
        <dbReference type="ARBA" id="ARBA00022475"/>
    </source>
</evidence>
<sequence>MAASIGVVCSSLRTIRFFYVASPLVQNRFRTTMLTVRTLLTLIVFILMMATVPATLGAGVSGDGVAGIAGNETRPCQHSQTRILALSKNSEGIVVGAAGELRVPQDEQVSIRLIGENIKVGMVVWFTTTEGDKEDPCGELDHPDVATVEPDPANMDSNTTGLLNVNFTSLKPLYLCVKPEGREMTHLGTASWLQVHIIPSLLPLWLQIILIILLLVLSGLFSGLNLGLMALDPTELKILQNCGNHREKQYAKRIAPLRHTGNYLLCTLLLGNVLVNSTLTILIDDLSSGLTAVIGSTAGIVIFGEIVPQSICSRHGLAVGARTVWLTYVFMLITFPVAYPISKILDWILGKEIGNVYDRERLLELIKVTDEYTDLQKEEVDIISGALGLKKTPVKCVMTPLDDCYMLDEEAVLDFNTVTDIMNKGFTRIPVYSGTRDNIVALLFVKDLAFVDPDDCTPLKTVIKFYQHPINFVFEDTTLDVMLSEFKKGSSHMAIVNRVNNEGEGDPFYEVLGLVTLEDVIEEILKTEIVDETDIYTDNVSKKKINNPKRRDYSIFAQQDDVIRAKVSPQLALAIFQFLHTAVEPFKIEMISETILHRLLEQDIYHNARLEDSRHAPVYLYSRGKQADYFIIILQGRVEVTIGKENLVFEQGPFAFFGQHALISPGGTATTISRSGSRTSVGSSMSAGSNTPAAPPFVPDFTVRALSDVQYLRVTRNQYAAARAATKMERETKAESPTETKEIFNKEWKKVSNKEALQSKETASVDGVDIRSIQVGMGEKDKTESSL</sequence>
<feature type="compositionally biased region" description="Basic and acidic residues" evidence="13">
    <location>
        <begin position="778"/>
        <end position="787"/>
    </location>
</feature>
<dbReference type="OMA" id="QDFTVFA"/>
<reference evidence="19" key="1">
    <citation type="submission" date="2025-08" db="UniProtKB">
        <authorList>
            <consortium name="RefSeq"/>
        </authorList>
    </citation>
    <scope>IDENTIFICATION</scope>
</reference>
<feature type="transmembrane region" description="Helical" evidence="14">
    <location>
        <begin position="262"/>
        <end position="283"/>
    </location>
</feature>
<evidence type="ECO:0000256" key="8">
    <source>
        <dbReference type="ARBA" id="ARBA00023065"/>
    </source>
</evidence>
<feature type="transmembrane region" description="Helical" evidence="14">
    <location>
        <begin position="204"/>
        <end position="231"/>
    </location>
</feature>
<feature type="domain" description="Cyclic nucleotide-binding" evidence="15">
    <location>
        <begin position="619"/>
        <end position="672"/>
    </location>
</feature>
<feature type="region of interest" description="Disordered" evidence="13">
    <location>
        <begin position="755"/>
        <end position="787"/>
    </location>
</feature>
<dbReference type="GO" id="GO:0006811">
    <property type="term" value="P:monoatomic ion transport"/>
    <property type="evidence" value="ECO:0007669"/>
    <property type="project" value="UniProtKB-KW"/>
</dbReference>
<dbReference type="RefSeq" id="XP_022106751.1">
    <property type="nucleotide sequence ID" value="XM_022251059.1"/>
</dbReference>
<dbReference type="PROSITE" id="PS51371">
    <property type="entry name" value="CBS"/>
    <property type="match status" value="1"/>
</dbReference>
<feature type="transmembrane region" description="Helical" evidence="14">
    <location>
        <begin position="34"/>
        <end position="56"/>
    </location>
</feature>
<evidence type="ECO:0000256" key="14">
    <source>
        <dbReference type="SAM" id="Phobius"/>
    </source>
</evidence>
<evidence type="ECO:0000256" key="12">
    <source>
        <dbReference type="PROSITE-ProRule" id="PRU01193"/>
    </source>
</evidence>
<dbReference type="Pfam" id="PF01595">
    <property type="entry name" value="CNNM"/>
    <property type="match status" value="1"/>
</dbReference>
<dbReference type="SUPFAM" id="SSF51206">
    <property type="entry name" value="cAMP-binding domain-like"/>
    <property type="match status" value="1"/>
</dbReference>
<dbReference type="InterPro" id="IPR018490">
    <property type="entry name" value="cNMP-bd_dom_sf"/>
</dbReference>
<keyword evidence="5 12" id="KW-0812">Transmembrane</keyword>
<name>A0A8B7ZTE5_ACAPL</name>
<dbReference type="InterPro" id="IPR044751">
    <property type="entry name" value="Ion_transp-like_CBS"/>
</dbReference>
<keyword evidence="3" id="KW-0813">Transport</keyword>
<evidence type="ECO:0000259" key="16">
    <source>
        <dbReference type="PROSITE" id="PS51371"/>
    </source>
</evidence>
<evidence type="ECO:0000256" key="9">
    <source>
        <dbReference type="ARBA" id="ARBA00023122"/>
    </source>
</evidence>
<dbReference type="InterPro" id="IPR045095">
    <property type="entry name" value="ACDP"/>
</dbReference>
<comment type="similarity">
    <text evidence="2">Belongs to the ACDP family.</text>
</comment>
<accession>A0A8B7ZTE5</accession>
<feature type="region of interest" description="Disordered" evidence="13">
    <location>
        <begin position="668"/>
        <end position="691"/>
    </location>
</feature>
<comment type="subcellular location">
    <subcellularLocation>
        <location evidence="1">Cell membrane</location>
        <topology evidence="1">Multi-pass membrane protein</topology>
    </subcellularLocation>
</comment>
<evidence type="ECO:0000256" key="7">
    <source>
        <dbReference type="ARBA" id="ARBA00022989"/>
    </source>
</evidence>
<dbReference type="InterPro" id="IPR002550">
    <property type="entry name" value="CNNM"/>
</dbReference>
<keyword evidence="18" id="KW-1185">Reference proteome</keyword>
<evidence type="ECO:0000259" key="17">
    <source>
        <dbReference type="PROSITE" id="PS51846"/>
    </source>
</evidence>
<dbReference type="PANTHER" id="PTHR12064:SF94">
    <property type="entry name" value="UNEXTENDED PROTEIN"/>
    <property type="match status" value="1"/>
</dbReference>
<evidence type="ECO:0000256" key="13">
    <source>
        <dbReference type="SAM" id="MobiDB-lite"/>
    </source>
</evidence>
<dbReference type="PANTHER" id="PTHR12064">
    <property type="entry name" value="METAL TRANSPORTER CNNM"/>
    <property type="match status" value="1"/>
</dbReference>
<keyword evidence="10 12" id="KW-0472">Membrane</keyword>
<dbReference type="Pfam" id="PF00571">
    <property type="entry name" value="CBS"/>
    <property type="match status" value="1"/>
</dbReference>
<dbReference type="InterPro" id="IPR000644">
    <property type="entry name" value="CBS_dom"/>
</dbReference>
<evidence type="ECO:0000256" key="1">
    <source>
        <dbReference type="ARBA" id="ARBA00004651"/>
    </source>
</evidence>
<feature type="transmembrane region" description="Helical" evidence="14">
    <location>
        <begin position="319"/>
        <end position="339"/>
    </location>
</feature>
<dbReference type="GeneID" id="110987902"/>
<evidence type="ECO:0000256" key="5">
    <source>
        <dbReference type="ARBA" id="ARBA00022692"/>
    </source>
</evidence>
<protein>
    <submittedName>
        <fullName evidence="19">Metal transporter CNNM4-like</fullName>
    </submittedName>
</protein>
<dbReference type="InterPro" id="IPR000595">
    <property type="entry name" value="cNMP-bd_dom"/>
</dbReference>
<feature type="transmembrane region" description="Helical" evidence="14">
    <location>
        <begin position="289"/>
        <end position="307"/>
    </location>
</feature>
<gene>
    <name evidence="19" type="primary">LOC110987902</name>
</gene>
<dbReference type="SUPFAM" id="SSF54631">
    <property type="entry name" value="CBS-domain pair"/>
    <property type="match status" value="1"/>
</dbReference>
<dbReference type="InterPro" id="IPR014710">
    <property type="entry name" value="RmlC-like_jellyroll"/>
</dbReference>
<keyword evidence="6" id="KW-0677">Repeat</keyword>
<dbReference type="Proteomes" id="UP000694845">
    <property type="component" value="Unplaced"/>
</dbReference>
<evidence type="ECO:0000256" key="11">
    <source>
        <dbReference type="PROSITE-ProRule" id="PRU00703"/>
    </source>
</evidence>
<dbReference type="Gene3D" id="2.60.120.10">
    <property type="entry name" value="Jelly Rolls"/>
    <property type="match status" value="1"/>
</dbReference>